<evidence type="ECO:0000259" key="1">
    <source>
        <dbReference type="Pfam" id="PF19955"/>
    </source>
</evidence>
<proteinExistence type="predicted"/>
<dbReference type="Pfam" id="PF19955">
    <property type="entry name" value="EAD1"/>
    <property type="match status" value="1"/>
</dbReference>
<keyword evidence="3" id="KW-1185">Reference proteome</keyword>
<dbReference type="Proteomes" id="UP000578112">
    <property type="component" value="Unassembled WGS sequence"/>
</dbReference>
<evidence type="ECO:0000313" key="2">
    <source>
        <dbReference type="EMBL" id="MBB4765775.1"/>
    </source>
</evidence>
<dbReference type="InterPro" id="IPR045430">
    <property type="entry name" value="EAD1"/>
</dbReference>
<dbReference type="RefSeq" id="WP_184996787.1">
    <property type="nucleotide sequence ID" value="NZ_BOMK01000021.1"/>
</dbReference>
<accession>A0A7W7I3H7</accession>
<organism evidence="2 3">
    <name type="scientific">Actinoplanes digitatis</name>
    <dbReference type="NCBI Taxonomy" id="1868"/>
    <lineage>
        <taxon>Bacteria</taxon>
        <taxon>Bacillati</taxon>
        <taxon>Actinomycetota</taxon>
        <taxon>Actinomycetes</taxon>
        <taxon>Micromonosporales</taxon>
        <taxon>Micromonosporaceae</taxon>
        <taxon>Actinoplanes</taxon>
    </lineage>
</organism>
<gene>
    <name evidence="2" type="ORF">BJ971_006331</name>
</gene>
<name>A0A7W7I3H7_9ACTN</name>
<evidence type="ECO:0000313" key="3">
    <source>
        <dbReference type="Proteomes" id="UP000578112"/>
    </source>
</evidence>
<feature type="domain" description="Effector-associated" evidence="1">
    <location>
        <begin position="12"/>
        <end position="95"/>
    </location>
</feature>
<sequence length="308" mass="32691">MSGDRPHADVVLSPDDRAELRGLIADAFPAAGPAVRLLRDLGFPIGAIPGWPASTTAEDWWDMVLIQLDAGILAEGYRKLLRRVMRLLPGNTRVFDLWNRVAAAPSASGPPRSVLLLSASPLADALGAPLGRLQPEVEYRAILDAAGSRLNVDYRPFATFTDVRRLLEIGHDVLHLACHGNGDLLTFHDAAAGAGPGRPPQAIHAADLAAVLLAYQGRPGRARLHGIVLNACYSLQAAETLRKCATTVVAHRDDLPDEAAPAVAAALYRSLLICGSMAEAGYLVKAELPLLDTEHGRAVADGLEILTA</sequence>
<protein>
    <recommendedName>
        <fullName evidence="1">Effector-associated domain-containing protein</fullName>
    </recommendedName>
</protein>
<reference evidence="2 3" key="1">
    <citation type="submission" date="2020-08" db="EMBL/GenBank/DDBJ databases">
        <title>Sequencing the genomes of 1000 actinobacteria strains.</title>
        <authorList>
            <person name="Klenk H.-P."/>
        </authorList>
    </citation>
    <scope>NUCLEOTIDE SEQUENCE [LARGE SCALE GENOMIC DNA]</scope>
    <source>
        <strain evidence="2 3">DSM 43149</strain>
    </source>
</reference>
<dbReference type="AlphaFoldDB" id="A0A7W7I3H7"/>
<dbReference type="EMBL" id="JACHNH010000001">
    <property type="protein sequence ID" value="MBB4765775.1"/>
    <property type="molecule type" value="Genomic_DNA"/>
</dbReference>
<comment type="caution">
    <text evidence="2">The sequence shown here is derived from an EMBL/GenBank/DDBJ whole genome shotgun (WGS) entry which is preliminary data.</text>
</comment>